<dbReference type="AlphaFoldDB" id="A0A9X1Y3M8"/>
<dbReference type="PANTHER" id="PTHR42913:SF3">
    <property type="entry name" value="64 KDA MITOCHONDRIAL NADH DEHYDROGENASE (EUROFUNG)"/>
    <property type="match status" value="1"/>
</dbReference>
<keyword evidence="4" id="KW-0274">FAD</keyword>
<dbReference type="InterPro" id="IPR036188">
    <property type="entry name" value="FAD/NAD-bd_sf"/>
</dbReference>
<feature type="compositionally biased region" description="Low complexity" evidence="6">
    <location>
        <begin position="10"/>
        <end position="19"/>
    </location>
</feature>
<name>A0A9X1Y3M8_9PROT</name>
<comment type="similarity">
    <text evidence="2">Belongs to the NADH dehydrogenase family.</text>
</comment>
<keyword evidence="5" id="KW-0560">Oxidoreductase</keyword>
<dbReference type="GO" id="GO:0019646">
    <property type="term" value="P:aerobic electron transport chain"/>
    <property type="evidence" value="ECO:0007669"/>
    <property type="project" value="TreeGrafter"/>
</dbReference>
<dbReference type="SUPFAM" id="SSF51905">
    <property type="entry name" value="FAD/NAD(P)-binding domain"/>
    <property type="match status" value="1"/>
</dbReference>
<dbReference type="PRINTS" id="PR00411">
    <property type="entry name" value="PNDRDTASEI"/>
</dbReference>
<evidence type="ECO:0000313" key="9">
    <source>
        <dbReference type="Proteomes" id="UP001139516"/>
    </source>
</evidence>
<dbReference type="RefSeq" id="WP_248665090.1">
    <property type="nucleotide sequence ID" value="NZ_JALPRX010000004.1"/>
</dbReference>
<comment type="cofactor">
    <cofactor evidence="1">
        <name>FAD</name>
        <dbReference type="ChEBI" id="CHEBI:57692"/>
    </cofactor>
</comment>
<reference evidence="8" key="1">
    <citation type="submission" date="2022-04" db="EMBL/GenBank/DDBJ databases">
        <title>Roseomonas acroporae sp. nov., isolated from coral Acropora digitifera.</title>
        <authorList>
            <person name="Sun H."/>
        </authorList>
    </citation>
    <scope>NUCLEOTIDE SEQUENCE</scope>
    <source>
        <strain evidence="8">NAR14</strain>
    </source>
</reference>
<dbReference type="EMBL" id="JALPRX010000004">
    <property type="protein sequence ID" value="MCK8782961.1"/>
    <property type="molecule type" value="Genomic_DNA"/>
</dbReference>
<gene>
    <name evidence="8" type="ORF">M0638_01020</name>
</gene>
<comment type="caution">
    <text evidence="8">The sequence shown here is derived from an EMBL/GenBank/DDBJ whole genome shotgun (WGS) entry which is preliminary data.</text>
</comment>
<evidence type="ECO:0000256" key="2">
    <source>
        <dbReference type="ARBA" id="ARBA00005272"/>
    </source>
</evidence>
<dbReference type="PRINTS" id="PR00368">
    <property type="entry name" value="FADPNR"/>
</dbReference>
<dbReference type="Pfam" id="PF07992">
    <property type="entry name" value="Pyr_redox_2"/>
    <property type="match status" value="1"/>
</dbReference>
<dbReference type="PANTHER" id="PTHR42913">
    <property type="entry name" value="APOPTOSIS-INDUCING FACTOR 1"/>
    <property type="match status" value="1"/>
</dbReference>
<evidence type="ECO:0000259" key="7">
    <source>
        <dbReference type="Pfam" id="PF07992"/>
    </source>
</evidence>
<evidence type="ECO:0000256" key="6">
    <source>
        <dbReference type="SAM" id="MobiDB-lite"/>
    </source>
</evidence>
<dbReference type="Proteomes" id="UP001139516">
    <property type="component" value="Unassembled WGS sequence"/>
</dbReference>
<organism evidence="8 9">
    <name type="scientific">Roseomonas acroporae</name>
    <dbReference type="NCBI Taxonomy" id="2937791"/>
    <lineage>
        <taxon>Bacteria</taxon>
        <taxon>Pseudomonadati</taxon>
        <taxon>Pseudomonadota</taxon>
        <taxon>Alphaproteobacteria</taxon>
        <taxon>Acetobacterales</taxon>
        <taxon>Roseomonadaceae</taxon>
        <taxon>Roseomonas</taxon>
    </lineage>
</organism>
<feature type="domain" description="FAD/NAD(P)-binding" evidence="7">
    <location>
        <begin position="39"/>
        <end position="378"/>
    </location>
</feature>
<dbReference type="InterPro" id="IPR023753">
    <property type="entry name" value="FAD/NAD-binding_dom"/>
</dbReference>
<evidence type="ECO:0000313" key="8">
    <source>
        <dbReference type="EMBL" id="MCK8782961.1"/>
    </source>
</evidence>
<evidence type="ECO:0000256" key="3">
    <source>
        <dbReference type="ARBA" id="ARBA00022630"/>
    </source>
</evidence>
<dbReference type="Gene3D" id="3.50.50.100">
    <property type="match status" value="1"/>
</dbReference>
<proteinExistence type="inferred from homology"/>
<evidence type="ECO:0000256" key="4">
    <source>
        <dbReference type="ARBA" id="ARBA00022827"/>
    </source>
</evidence>
<keyword evidence="3" id="KW-0285">Flavoprotein</keyword>
<evidence type="ECO:0000256" key="5">
    <source>
        <dbReference type="ARBA" id="ARBA00023002"/>
    </source>
</evidence>
<dbReference type="InterPro" id="IPR051169">
    <property type="entry name" value="NADH-Q_oxidoreductase"/>
</dbReference>
<sequence>MAAGDTSGDTQTANAAASPTPAPRPGPTPDRTTLAGLHRIVIVGGGAAGLELATRLGDTLGDKGGRKRHATVTLVDRARGHLWKPLLHEVAAGSMDVDEHELDYLAQAHWHHFRYRYGEMIGLDRARREVLLAATHDDEGREITPPRSVGYDTLVIAVGSTTNDFGTPGVREHAIALETTAQAARFNRRLVNACLRAHTQAGPVRPAQLHVVIIGAGATGTELAAELHRTARAVVAFGMDRVDAERDIRITLVEAAPRVLPGLPERISASVTKLLQDLGVAVLTGARVSAVQADGVRFADGRFIESELVVWAAGVKGPDVLRDLDGLEVSRSTQLVVTPTLQTTRDPSIFAIGDCAFCPREGHEAPVPPRAQAAHQQASHLLKQIPRRMRGQPLKPFTYRDFGSLVSLGEYSTVGSLMGFVAGRSMLVEGLFARLMYRSLYKMHERALHGWTKTALGSLARLITRRTEPRVKLH</sequence>
<feature type="region of interest" description="Disordered" evidence="6">
    <location>
        <begin position="1"/>
        <end position="31"/>
    </location>
</feature>
<accession>A0A9X1Y3M8</accession>
<protein>
    <submittedName>
        <fullName evidence="8">NAD(P)/FAD-dependent oxidoreductase</fullName>
    </submittedName>
</protein>
<evidence type="ECO:0000256" key="1">
    <source>
        <dbReference type="ARBA" id="ARBA00001974"/>
    </source>
</evidence>
<dbReference type="GO" id="GO:0003955">
    <property type="term" value="F:NAD(P)H dehydrogenase (quinone) activity"/>
    <property type="evidence" value="ECO:0007669"/>
    <property type="project" value="TreeGrafter"/>
</dbReference>
<keyword evidence="9" id="KW-1185">Reference proteome</keyword>